<organism evidence="8 9">
    <name type="scientific">Candidatus Auribacter fodinae</name>
    <dbReference type="NCBI Taxonomy" id="2093366"/>
    <lineage>
        <taxon>Bacteria</taxon>
        <taxon>Pseudomonadati</taxon>
        <taxon>Candidatus Auribacterota</taxon>
        <taxon>Candidatus Auribacteria</taxon>
        <taxon>Candidatus Auribacterales</taxon>
        <taxon>Candidatus Auribacteraceae</taxon>
        <taxon>Candidatus Auribacter</taxon>
    </lineage>
</organism>
<comment type="caution">
    <text evidence="8">The sequence shown here is derived from an EMBL/GenBank/DDBJ whole genome shotgun (WGS) entry which is preliminary data.</text>
</comment>
<dbReference type="PANTHER" id="PTHR37422">
    <property type="entry name" value="TEICHURONIC ACID BIOSYNTHESIS PROTEIN TUAE"/>
    <property type="match status" value="1"/>
</dbReference>
<gene>
    <name evidence="8" type="ORF">C4541_10405</name>
</gene>
<evidence type="ECO:0000256" key="5">
    <source>
        <dbReference type="SAM" id="Phobius"/>
    </source>
</evidence>
<dbReference type="Pfam" id="PF19358">
    <property type="entry name" value="DUF5935"/>
    <property type="match status" value="1"/>
</dbReference>
<feature type="domain" description="DUF5935" evidence="7">
    <location>
        <begin position="4"/>
        <end position="157"/>
    </location>
</feature>
<proteinExistence type="predicted"/>
<feature type="transmembrane region" description="Helical" evidence="5">
    <location>
        <begin position="173"/>
        <end position="191"/>
    </location>
</feature>
<dbReference type="InterPro" id="IPR007016">
    <property type="entry name" value="O-antigen_ligase-rel_domated"/>
</dbReference>
<evidence type="ECO:0000256" key="3">
    <source>
        <dbReference type="ARBA" id="ARBA00022989"/>
    </source>
</evidence>
<dbReference type="GO" id="GO:0016874">
    <property type="term" value="F:ligase activity"/>
    <property type="evidence" value="ECO:0007669"/>
    <property type="project" value="UniProtKB-KW"/>
</dbReference>
<reference evidence="8 9" key="1">
    <citation type="journal article" date="2017" name="ISME J.">
        <title>Energy and carbon metabolisms in a deep terrestrial subsurface fluid microbial community.</title>
        <authorList>
            <person name="Momper L."/>
            <person name="Jungbluth S.P."/>
            <person name="Lee M.D."/>
            <person name="Amend J.P."/>
        </authorList>
    </citation>
    <scope>NUCLEOTIDE SEQUENCE [LARGE SCALE GENOMIC DNA]</scope>
    <source>
        <strain evidence="8">SURF_26</strain>
    </source>
</reference>
<sequence length="445" mass="50546">MKRLLLTFILTFSGIFGSFKYPLYGICIYIWFAYWRPLEYAWGVPGWFMAMRPSLLLALSVILGSLMNKERVFVASKFTILLTFLWIQITISSFHAVTHERGMFWLDYFSKQMIIIYVISGVINNKKRLTAVIIALILTIGYFSGKCGLFGLMNPGGKIFGGHGGMFLDNNCFALAFNMLLPFIFFAGHLLPKGIKYSKHRIGLKILFFLSILGVVFTYSRGGFLGLCVVLLMINLRSKRKVLSLIIVGAMIAIIGAFFLPEEYKERLGTIVVDEEQGEEREASSASRIHFWKVAMIIANNYPIIGIGPGCYPDVYDYYDFSNGLYGTTRAVHNTYFQMLTNNGYPGLVLMLLLMFFGFTTCMKIRRRVKRREDLQWIFACANMMEISLAAYCVCGMFLSAAYADLFYHLIILIACLDKMTPYYLNAPPEQEQATETAPAVMPSR</sequence>
<feature type="transmembrane region" description="Helical" evidence="5">
    <location>
        <begin position="44"/>
        <end position="66"/>
    </location>
</feature>
<dbReference type="EMBL" id="QZJZ01000082">
    <property type="protein sequence ID" value="RJP57363.1"/>
    <property type="molecule type" value="Genomic_DNA"/>
</dbReference>
<dbReference type="AlphaFoldDB" id="A0A3A4QYF4"/>
<dbReference type="GO" id="GO:0016020">
    <property type="term" value="C:membrane"/>
    <property type="evidence" value="ECO:0007669"/>
    <property type="project" value="UniProtKB-SubCell"/>
</dbReference>
<evidence type="ECO:0000256" key="4">
    <source>
        <dbReference type="ARBA" id="ARBA00023136"/>
    </source>
</evidence>
<comment type="subcellular location">
    <subcellularLocation>
        <location evidence="1">Membrane</location>
        <topology evidence="1">Multi-pass membrane protein</topology>
    </subcellularLocation>
</comment>
<evidence type="ECO:0000313" key="9">
    <source>
        <dbReference type="Proteomes" id="UP000266426"/>
    </source>
</evidence>
<evidence type="ECO:0000313" key="8">
    <source>
        <dbReference type="EMBL" id="RJP57363.1"/>
    </source>
</evidence>
<dbReference type="InterPro" id="IPR017528">
    <property type="entry name" value="CHP03097O-antigen_lig-rel"/>
</dbReference>
<keyword evidence="8" id="KW-0436">Ligase</keyword>
<evidence type="ECO:0000256" key="1">
    <source>
        <dbReference type="ARBA" id="ARBA00004141"/>
    </source>
</evidence>
<dbReference type="InterPro" id="IPR051533">
    <property type="entry name" value="WaaL-like"/>
</dbReference>
<evidence type="ECO:0000256" key="2">
    <source>
        <dbReference type="ARBA" id="ARBA00022692"/>
    </source>
</evidence>
<keyword evidence="2 5" id="KW-0812">Transmembrane</keyword>
<feature type="transmembrane region" description="Helical" evidence="5">
    <location>
        <begin position="345"/>
        <end position="365"/>
    </location>
</feature>
<dbReference type="PANTHER" id="PTHR37422:SF23">
    <property type="entry name" value="TEICHURONIC ACID BIOSYNTHESIS PROTEIN TUAE"/>
    <property type="match status" value="1"/>
</dbReference>
<feature type="transmembrane region" description="Helical" evidence="5">
    <location>
        <begin position="377"/>
        <end position="400"/>
    </location>
</feature>
<feature type="transmembrane region" description="Helical" evidence="5">
    <location>
        <begin position="291"/>
        <end position="310"/>
    </location>
</feature>
<evidence type="ECO:0000259" key="6">
    <source>
        <dbReference type="Pfam" id="PF04932"/>
    </source>
</evidence>
<dbReference type="Proteomes" id="UP000266426">
    <property type="component" value="Unassembled WGS sequence"/>
</dbReference>
<feature type="transmembrane region" description="Helical" evidence="5">
    <location>
        <begin position="203"/>
        <end position="236"/>
    </location>
</feature>
<evidence type="ECO:0000259" key="7">
    <source>
        <dbReference type="Pfam" id="PF19358"/>
    </source>
</evidence>
<feature type="transmembrane region" description="Helical" evidence="5">
    <location>
        <begin position="103"/>
        <end position="123"/>
    </location>
</feature>
<keyword evidence="3 5" id="KW-1133">Transmembrane helix</keyword>
<dbReference type="Pfam" id="PF04932">
    <property type="entry name" value="Wzy_C"/>
    <property type="match status" value="1"/>
</dbReference>
<accession>A0A3A4QYF4</accession>
<feature type="domain" description="O-antigen ligase-related" evidence="6">
    <location>
        <begin position="207"/>
        <end position="351"/>
    </location>
</feature>
<protein>
    <submittedName>
        <fullName evidence="8">Putative O-glycosylation ligase, exosortase A system-associated</fullName>
    </submittedName>
</protein>
<keyword evidence="4 5" id="KW-0472">Membrane</keyword>
<feature type="transmembrane region" description="Helical" evidence="5">
    <location>
        <begin position="130"/>
        <end position="153"/>
    </location>
</feature>
<feature type="transmembrane region" description="Helical" evidence="5">
    <location>
        <begin position="242"/>
        <end position="260"/>
    </location>
</feature>
<dbReference type="InterPro" id="IPR045979">
    <property type="entry name" value="DUF5935"/>
</dbReference>
<dbReference type="NCBIfam" id="TIGR03097">
    <property type="entry name" value="PEP_O_lig_1"/>
    <property type="match status" value="1"/>
</dbReference>
<name>A0A3A4QYF4_9BACT</name>
<feature type="transmembrane region" description="Helical" evidence="5">
    <location>
        <begin position="78"/>
        <end position="97"/>
    </location>
</feature>